<keyword evidence="1" id="KW-0732">Signal</keyword>
<dbReference type="PANTHER" id="PTHR11533:SF174">
    <property type="entry name" value="PUROMYCIN-SENSITIVE AMINOPEPTIDASE-RELATED"/>
    <property type="match status" value="1"/>
</dbReference>
<dbReference type="SUPFAM" id="SSF55486">
    <property type="entry name" value="Metalloproteases ('zincins'), catalytic domain"/>
    <property type="match status" value="1"/>
</dbReference>
<reference evidence="3 4" key="1">
    <citation type="submission" date="2018-07" db="EMBL/GenBank/DDBJ databases">
        <title>Halomonas montanilacus sp. nov., isolated from Lake Pengyan on Tibetan Plateau.</title>
        <authorList>
            <person name="Lu H."/>
            <person name="Xing P."/>
            <person name="Wu Q."/>
        </authorList>
    </citation>
    <scope>NUCLEOTIDE SEQUENCE [LARGE SCALE GENOMIC DNA]</scope>
    <source>
        <strain evidence="3 4">PYC7W</strain>
    </source>
</reference>
<dbReference type="EMBL" id="QPII01000003">
    <property type="protein sequence ID" value="RCV90524.1"/>
    <property type="molecule type" value="Genomic_DNA"/>
</dbReference>
<dbReference type="GO" id="GO:0016020">
    <property type="term" value="C:membrane"/>
    <property type="evidence" value="ECO:0007669"/>
    <property type="project" value="TreeGrafter"/>
</dbReference>
<dbReference type="Proteomes" id="UP000252405">
    <property type="component" value="Unassembled WGS sequence"/>
</dbReference>
<name>A0A368U0I0_9GAMM</name>
<dbReference type="OrthoDB" id="9762302at2"/>
<protein>
    <submittedName>
        <fullName evidence="3">M1 family peptidase</fullName>
    </submittedName>
</protein>
<feature type="signal peptide" evidence="1">
    <location>
        <begin position="1"/>
        <end position="28"/>
    </location>
</feature>
<dbReference type="PANTHER" id="PTHR11533">
    <property type="entry name" value="PROTEASE M1 ZINC METALLOPROTEASE"/>
    <property type="match status" value="1"/>
</dbReference>
<dbReference type="InterPro" id="IPR027268">
    <property type="entry name" value="Peptidase_M4/M1_CTD_sf"/>
</dbReference>
<evidence type="ECO:0000256" key="1">
    <source>
        <dbReference type="SAM" id="SignalP"/>
    </source>
</evidence>
<accession>A0A368U0I0</accession>
<dbReference type="GO" id="GO:0005615">
    <property type="term" value="C:extracellular space"/>
    <property type="evidence" value="ECO:0007669"/>
    <property type="project" value="TreeGrafter"/>
</dbReference>
<feature type="domain" description="Peptidase M1 membrane alanine aminopeptidase" evidence="2">
    <location>
        <begin position="276"/>
        <end position="415"/>
    </location>
</feature>
<proteinExistence type="predicted"/>
<dbReference type="Gene3D" id="1.10.390.10">
    <property type="entry name" value="Neutral Protease Domain 2"/>
    <property type="match status" value="1"/>
</dbReference>
<dbReference type="AlphaFoldDB" id="A0A368U0I0"/>
<dbReference type="GO" id="GO:0042277">
    <property type="term" value="F:peptide binding"/>
    <property type="evidence" value="ECO:0007669"/>
    <property type="project" value="TreeGrafter"/>
</dbReference>
<gene>
    <name evidence="3" type="ORF">DU505_06200</name>
</gene>
<dbReference type="RefSeq" id="WP_114478123.1">
    <property type="nucleotide sequence ID" value="NZ_QPII01000003.1"/>
</dbReference>
<dbReference type="GO" id="GO:0070006">
    <property type="term" value="F:metalloaminopeptidase activity"/>
    <property type="evidence" value="ECO:0007669"/>
    <property type="project" value="TreeGrafter"/>
</dbReference>
<evidence type="ECO:0000259" key="2">
    <source>
        <dbReference type="Pfam" id="PF01433"/>
    </source>
</evidence>
<organism evidence="3 4">
    <name type="scientific">Billgrantia montanilacus</name>
    <dbReference type="NCBI Taxonomy" id="2282305"/>
    <lineage>
        <taxon>Bacteria</taxon>
        <taxon>Pseudomonadati</taxon>
        <taxon>Pseudomonadota</taxon>
        <taxon>Gammaproteobacteria</taxon>
        <taxon>Oceanospirillales</taxon>
        <taxon>Halomonadaceae</taxon>
        <taxon>Billgrantia</taxon>
    </lineage>
</organism>
<feature type="chain" id="PRO_5016703520" evidence="1">
    <location>
        <begin position="29"/>
        <end position="656"/>
    </location>
</feature>
<dbReference type="GO" id="GO:0005737">
    <property type="term" value="C:cytoplasm"/>
    <property type="evidence" value="ECO:0007669"/>
    <property type="project" value="TreeGrafter"/>
</dbReference>
<dbReference type="InterPro" id="IPR014782">
    <property type="entry name" value="Peptidase_M1_dom"/>
</dbReference>
<evidence type="ECO:0000313" key="3">
    <source>
        <dbReference type="EMBL" id="RCV90524.1"/>
    </source>
</evidence>
<dbReference type="Pfam" id="PF01433">
    <property type="entry name" value="Peptidase_M1"/>
    <property type="match status" value="1"/>
</dbReference>
<dbReference type="InterPro" id="IPR050344">
    <property type="entry name" value="Peptidase_M1_aminopeptidases"/>
</dbReference>
<keyword evidence="4" id="KW-1185">Reference proteome</keyword>
<evidence type="ECO:0000313" key="4">
    <source>
        <dbReference type="Proteomes" id="UP000252405"/>
    </source>
</evidence>
<dbReference type="GO" id="GO:0043171">
    <property type="term" value="P:peptide catabolic process"/>
    <property type="evidence" value="ECO:0007669"/>
    <property type="project" value="TreeGrafter"/>
</dbReference>
<dbReference type="GO" id="GO:0008270">
    <property type="term" value="F:zinc ion binding"/>
    <property type="evidence" value="ECO:0007669"/>
    <property type="project" value="InterPro"/>
</dbReference>
<sequence>MLGCAWRAVTTLLLVLSLALLAHGSESAQSESEVRLSVWLEPSSRRLQGEMTVRPPPRVGRFRLDPGLDISEALVDDKALSLEERAAGRYRLSVSPEAEAVTLRWSGVLDTSNSRSMVSPEGSLLAGDGGWYPQFAELGPFALYIEVQVPVGQRAVATGSLLEEPLADETGYRVRHYHPRTASIELAAGPWRERQRTVDGVRVRALFPAGLDDDHAETYLAYSGRYLAQFSERVGDYPYDSFTVAASPAPLGLAFPGFTLLGERVIPLPFIPHTSLAHELMHAWWGAGVRVDYPSGNWSEALTTYLADYHLDELRGEASDTRRRWLVDLAALPATFDRPLVDFRGGRDPALRLMGYQHGAMLFHMLRQRIGDEAFDAGIKRFAARHMHATASWDDLAVAFSETADEDLRDFLGAWRHKPGRPALNMTAVERHETETGWQVGGILDQAGDHEPWPLLVPVVAETRSGSVRHDVALETRQARFSLSYDAEPLSLTVDPGHDLLRELDPAPFILRHVVLHPESRLLVLPQALEAQGREWVLQALGRPLALAGEPSLDGEVPLLVLGDAEDVATWLAEQALPEPPTAMAARGEARMWTLPESRVVVVSAAEPGQLQRLVASLRHHQHRSYLVQDAEGDTLEAGTWSLDEAGLRVEFSSLR</sequence>
<comment type="caution">
    <text evidence="3">The sequence shown here is derived from an EMBL/GenBank/DDBJ whole genome shotgun (WGS) entry which is preliminary data.</text>
</comment>